<protein>
    <submittedName>
        <fullName evidence="1">Uncharacterized protein</fullName>
    </submittedName>
</protein>
<name>A0A2P2J7J9_RHIMU</name>
<dbReference type="AlphaFoldDB" id="A0A2P2J7J9"/>
<evidence type="ECO:0000313" key="1">
    <source>
        <dbReference type="EMBL" id="MBW89454.1"/>
    </source>
</evidence>
<proteinExistence type="predicted"/>
<sequence>MVLEYAMLPLASIVRRILYITCTTRLREKLD</sequence>
<organism evidence="1">
    <name type="scientific">Rhizophora mucronata</name>
    <name type="common">Asiatic mangrove</name>
    <dbReference type="NCBI Taxonomy" id="61149"/>
    <lineage>
        <taxon>Eukaryota</taxon>
        <taxon>Viridiplantae</taxon>
        <taxon>Streptophyta</taxon>
        <taxon>Embryophyta</taxon>
        <taxon>Tracheophyta</taxon>
        <taxon>Spermatophyta</taxon>
        <taxon>Magnoliopsida</taxon>
        <taxon>eudicotyledons</taxon>
        <taxon>Gunneridae</taxon>
        <taxon>Pentapetalae</taxon>
        <taxon>rosids</taxon>
        <taxon>fabids</taxon>
        <taxon>Malpighiales</taxon>
        <taxon>Rhizophoraceae</taxon>
        <taxon>Rhizophora</taxon>
    </lineage>
</organism>
<dbReference type="EMBL" id="GGEC01008971">
    <property type="protein sequence ID" value="MBW89454.1"/>
    <property type="molecule type" value="Transcribed_RNA"/>
</dbReference>
<reference evidence="1" key="1">
    <citation type="submission" date="2018-02" db="EMBL/GenBank/DDBJ databases">
        <title>Rhizophora mucronata_Transcriptome.</title>
        <authorList>
            <person name="Meera S.P."/>
            <person name="Sreeshan A."/>
            <person name="Augustine A."/>
        </authorList>
    </citation>
    <scope>NUCLEOTIDE SEQUENCE</scope>
    <source>
        <tissue evidence="1">Leaf</tissue>
    </source>
</reference>
<accession>A0A2P2J7J9</accession>